<feature type="DNA-binding region" description="OmpR/PhoB-type" evidence="5">
    <location>
        <begin position="1"/>
        <end position="90"/>
    </location>
</feature>
<evidence type="ECO:0000256" key="3">
    <source>
        <dbReference type="ARBA" id="ARBA00023125"/>
    </source>
</evidence>
<dbReference type="PANTHER" id="PTHR35807:SF1">
    <property type="entry name" value="TRANSCRIPTIONAL REGULATOR REDD"/>
    <property type="match status" value="1"/>
</dbReference>
<keyword evidence="2" id="KW-0805">Transcription regulation</keyword>
<evidence type="ECO:0000259" key="6">
    <source>
        <dbReference type="PROSITE" id="PS51755"/>
    </source>
</evidence>
<dbReference type="RefSeq" id="WP_166388218.1">
    <property type="nucleotide sequence ID" value="NZ_BAAATT010000008.1"/>
</dbReference>
<keyword evidence="8" id="KW-1185">Reference proteome</keyword>
<gene>
    <name evidence="7" type="ORF">Cme02nite_73190</name>
</gene>
<dbReference type="SUPFAM" id="SSF48452">
    <property type="entry name" value="TPR-like"/>
    <property type="match status" value="1"/>
</dbReference>
<comment type="caution">
    <text evidence="7">The sequence shown here is derived from an EMBL/GenBank/DDBJ whole genome shotgun (WGS) entry which is preliminary data.</text>
</comment>
<dbReference type="CDD" id="cd15831">
    <property type="entry name" value="BTAD"/>
    <property type="match status" value="1"/>
</dbReference>
<sequence length="259" mass="28794">MEFRILGPVEVWGSDGEIPLDGSKQRTVLAALLLARGRMVSDSHLCRLLWHDNPPATFNAQIYTYVSRLRKYLGNAVTIARQRPGYLLRVDPRQVDSENFARLARLGGEALKAEDYDLASGLLGQALELWRGPALTNVTQQLADEQAHRLDESRLVALEGRIEADLALGRHVDLLPELTGVVAEHPMHERFRALLMSTLWRCDRQADALAVFHDGRKVLAEELGVSPGRLLTDTYRAILVGETQQRPGRAATVRHAAAV</sequence>
<evidence type="ECO:0000256" key="1">
    <source>
        <dbReference type="ARBA" id="ARBA00005820"/>
    </source>
</evidence>
<evidence type="ECO:0000256" key="2">
    <source>
        <dbReference type="ARBA" id="ARBA00023015"/>
    </source>
</evidence>
<name>A0A8J3LE10_9ACTN</name>
<dbReference type="SUPFAM" id="SSF46894">
    <property type="entry name" value="C-terminal effector domain of the bipartite response regulators"/>
    <property type="match status" value="1"/>
</dbReference>
<dbReference type="EMBL" id="BONJ01000046">
    <property type="protein sequence ID" value="GIG18987.1"/>
    <property type="molecule type" value="Genomic_DNA"/>
</dbReference>
<dbReference type="InterPro" id="IPR051677">
    <property type="entry name" value="AfsR-DnrI-RedD_regulator"/>
</dbReference>
<accession>A0A8J3LE10</accession>
<evidence type="ECO:0000313" key="7">
    <source>
        <dbReference type="EMBL" id="GIG18987.1"/>
    </source>
</evidence>
<comment type="similarity">
    <text evidence="1">Belongs to the AfsR/DnrI/RedD regulatory family.</text>
</comment>
<organism evidence="7 8">
    <name type="scientific">Catellatospora methionotrophica</name>
    <dbReference type="NCBI Taxonomy" id="121620"/>
    <lineage>
        <taxon>Bacteria</taxon>
        <taxon>Bacillati</taxon>
        <taxon>Actinomycetota</taxon>
        <taxon>Actinomycetes</taxon>
        <taxon>Micromonosporales</taxon>
        <taxon>Micromonosporaceae</taxon>
        <taxon>Catellatospora</taxon>
    </lineage>
</organism>
<keyword evidence="4" id="KW-0804">Transcription</keyword>
<dbReference type="PROSITE" id="PS51755">
    <property type="entry name" value="OMPR_PHOB"/>
    <property type="match status" value="1"/>
</dbReference>
<evidence type="ECO:0000256" key="5">
    <source>
        <dbReference type="PROSITE-ProRule" id="PRU01091"/>
    </source>
</evidence>
<dbReference type="GO" id="GO:0003677">
    <property type="term" value="F:DNA binding"/>
    <property type="evidence" value="ECO:0007669"/>
    <property type="project" value="UniProtKB-UniRule"/>
</dbReference>
<dbReference type="InterPro" id="IPR001867">
    <property type="entry name" value="OmpR/PhoB-type_DNA-bd"/>
</dbReference>
<protein>
    <recommendedName>
        <fullName evidence="6">OmpR/PhoB-type domain-containing protein</fullName>
    </recommendedName>
</protein>
<dbReference type="InterPro" id="IPR036388">
    <property type="entry name" value="WH-like_DNA-bd_sf"/>
</dbReference>
<dbReference type="SMART" id="SM00862">
    <property type="entry name" value="Trans_reg_C"/>
    <property type="match status" value="1"/>
</dbReference>
<keyword evidence="3 5" id="KW-0238">DNA-binding</keyword>
<feature type="domain" description="OmpR/PhoB-type" evidence="6">
    <location>
        <begin position="1"/>
        <end position="90"/>
    </location>
</feature>
<proteinExistence type="inferred from homology"/>
<evidence type="ECO:0000256" key="4">
    <source>
        <dbReference type="ARBA" id="ARBA00023163"/>
    </source>
</evidence>
<reference evidence="7" key="1">
    <citation type="submission" date="2021-01" db="EMBL/GenBank/DDBJ databases">
        <title>Whole genome shotgun sequence of Catellatospora methionotrophica NBRC 14553.</title>
        <authorList>
            <person name="Komaki H."/>
            <person name="Tamura T."/>
        </authorList>
    </citation>
    <scope>NUCLEOTIDE SEQUENCE</scope>
    <source>
        <strain evidence="7">NBRC 14553</strain>
    </source>
</reference>
<dbReference type="PANTHER" id="PTHR35807">
    <property type="entry name" value="TRANSCRIPTIONAL REGULATOR REDD-RELATED"/>
    <property type="match status" value="1"/>
</dbReference>
<dbReference type="SMART" id="SM01043">
    <property type="entry name" value="BTAD"/>
    <property type="match status" value="1"/>
</dbReference>
<dbReference type="GO" id="GO:0006355">
    <property type="term" value="P:regulation of DNA-templated transcription"/>
    <property type="evidence" value="ECO:0007669"/>
    <property type="project" value="InterPro"/>
</dbReference>
<dbReference type="GO" id="GO:0000160">
    <property type="term" value="P:phosphorelay signal transduction system"/>
    <property type="evidence" value="ECO:0007669"/>
    <property type="project" value="InterPro"/>
</dbReference>
<dbReference type="Gene3D" id="1.25.40.10">
    <property type="entry name" value="Tetratricopeptide repeat domain"/>
    <property type="match status" value="1"/>
</dbReference>
<dbReference type="Gene3D" id="1.10.10.10">
    <property type="entry name" value="Winged helix-like DNA-binding domain superfamily/Winged helix DNA-binding domain"/>
    <property type="match status" value="1"/>
</dbReference>
<dbReference type="Proteomes" id="UP000660339">
    <property type="component" value="Unassembled WGS sequence"/>
</dbReference>
<dbReference type="InterPro" id="IPR016032">
    <property type="entry name" value="Sig_transdc_resp-reg_C-effctor"/>
</dbReference>
<dbReference type="Pfam" id="PF03704">
    <property type="entry name" value="BTAD"/>
    <property type="match status" value="1"/>
</dbReference>
<dbReference type="AlphaFoldDB" id="A0A8J3LE10"/>
<dbReference type="InterPro" id="IPR011990">
    <property type="entry name" value="TPR-like_helical_dom_sf"/>
</dbReference>
<evidence type="ECO:0000313" key="8">
    <source>
        <dbReference type="Proteomes" id="UP000660339"/>
    </source>
</evidence>
<dbReference type="InterPro" id="IPR005158">
    <property type="entry name" value="BTAD"/>
</dbReference>
<dbReference type="Pfam" id="PF00486">
    <property type="entry name" value="Trans_reg_C"/>
    <property type="match status" value="1"/>
</dbReference>